<comment type="similarity">
    <text evidence="1 8">Belongs to the RAD23 family.</text>
</comment>
<name>A0A8D0GQG2_SPHPU</name>
<dbReference type="GO" id="GO:0043161">
    <property type="term" value="P:proteasome-mediated ubiquitin-dependent protein catabolic process"/>
    <property type="evidence" value="ECO:0007669"/>
    <property type="project" value="UniProtKB-UniRule"/>
</dbReference>
<feature type="compositionally biased region" description="Pro residues" evidence="9">
    <location>
        <begin position="119"/>
        <end position="144"/>
    </location>
</feature>
<comment type="subcellular location">
    <subcellularLocation>
        <location evidence="8">Nucleus</location>
    </subcellularLocation>
    <subcellularLocation>
        <location evidence="8">Cytoplasm</location>
    </subcellularLocation>
</comment>
<sequence length="428" mass="44977">MQITLKTLQQQTFKIDIDPEETVRALKEKIESEKGKDSFPVAGQKLIYAGKILNDDTALKEYKIDEKNFVVVMVTKPKAAATPTPSPATTQQSNATTTTVSSTTTTTAAAAAAAAATPAPAPASAPAPAQVPTPTPPTPTPTPAPATVACEPAPVSAPEEEKPAEKPVEAPAATSPTSTDSTTGDTSRSNLFEDATSALVTGQSYENMVTEIMSMGYEREQVIAALRASFNNPDRAVEYLLMGIPGDRESQAIADPPQAASTGASQSSAVAAAAAAAAAAATTTTTTTTSSSSGGHPLEFLRNQPQFQQMRQIIQQNPSLLPALLQQIGRENPQLLQQISQHQEHFIQMLNEPVQESGQGGSSGSGGVAEAGSGHMNYIQVTPQEKEAIERLKALGFPEGLVIQAYFACEKNENLAANFLLQQNFDED</sequence>
<feature type="compositionally biased region" description="Low complexity" evidence="9">
    <location>
        <begin position="145"/>
        <end position="157"/>
    </location>
</feature>
<dbReference type="CDD" id="cd14428">
    <property type="entry name" value="UBA2_HR23B"/>
    <property type="match status" value="1"/>
</dbReference>
<dbReference type="GO" id="GO:0071942">
    <property type="term" value="C:XPC complex"/>
    <property type="evidence" value="ECO:0007669"/>
    <property type="project" value="Ensembl"/>
</dbReference>
<keyword evidence="8" id="KW-0963">Cytoplasm</keyword>
<feature type="compositionally biased region" description="Low complexity" evidence="9">
    <location>
        <begin position="78"/>
        <end position="118"/>
    </location>
</feature>
<protein>
    <recommendedName>
        <fullName evidence="8">UV excision repair protein RAD23</fullName>
    </recommendedName>
</protein>
<keyword evidence="4 8" id="KW-0227">DNA damage</keyword>
<dbReference type="InterPro" id="IPR036353">
    <property type="entry name" value="XPC-bd_sf"/>
</dbReference>
<organism evidence="12 13">
    <name type="scientific">Sphenodon punctatus</name>
    <name type="common">Tuatara</name>
    <name type="synonym">Hatteria punctata</name>
    <dbReference type="NCBI Taxonomy" id="8508"/>
    <lineage>
        <taxon>Eukaryota</taxon>
        <taxon>Metazoa</taxon>
        <taxon>Chordata</taxon>
        <taxon>Craniata</taxon>
        <taxon>Vertebrata</taxon>
        <taxon>Euteleostomi</taxon>
        <taxon>Lepidosauria</taxon>
        <taxon>Sphenodontia</taxon>
        <taxon>Sphenodontidae</taxon>
        <taxon>Sphenodon</taxon>
    </lineage>
</organism>
<dbReference type="InterPro" id="IPR029071">
    <property type="entry name" value="Ubiquitin-like_domsf"/>
</dbReference>
<dbReference type="PROSITE" id="PS50030">
    <property type="entry name" value="UBA"/>
    <property type="match status" value="2"/>
</dbReference>
<dbReference type="InterPro" id="IPR015360">
    <property type="entry name" value="XPC-bd"/>
</dbReference>
<dbReference type="PANTHER" id="PTHR10621:SF13">
    <property type="entry name" value="UV EXCISION REPAIR PROTEIN RAD23 HOMOLOG B"/>
    <property type="match status" value="1"/>
</dbReference>
<feature type="region of interest" description="Disordered" evidence="9">
    <location>
        <begin position="78"/>
        <end position="191"/>
    </location>
</feature>
<evidence type="ECO:0000256" key="5">
    <source>
        <dbReference type="ARBA" id="ARBA00022942"/>
    </source>
</evidence>
<evidence type="ECO:0000256" key="9">
    <source>
        <dbReference type="SAM" id="MobiDB-lite"/>
    </source>
</evidence>
<evidence type="ECO:0000256" key="4">
    <source>
        <dbReference type="ARBA" id="ARBA00022763"/>
    </source>
</evidence>
<dbReference type="InterPro" id="IPR015940">
    <property type="entry name" value="UBA"/>
</dbReference>
<dbReference type="Gene3D" id="1.10.8.10">
    <property type="entry name" value="DNA helicase RuvA subunit, C-terminal domain"/>
    <property type="match status" value="2"/>
</dbReference>
<dbReference type="FunFam" id="1.10.10.540:FF:000001">
    <property type="entry name" value="UV excision repair protein RAD23 B"/>
    <property type="match status" value="1"/>
</dbReference>
<evidence type="ECO:0000256" key="6">
    <source>
        <dbReference type="ARBA" id="ARBA00023204"/>
    </source>
</evidence>
<dbReference type="SUPFAM" id="SSF54236">
    <property type="entry name" value="Ubiquitin-like"/>
    <property type="match status" value="1"/>
</dbReference>
<evidence type="ECO:0000256" key="8">
    <source>
        <dbReference type="RuleBase" id="RU367049"/>
    </source>
</evidence>
<dbReference type="FunFam" id="1.10.8.10:FF:000003">
    <property type="entry name" value="UV excision repair protein RAD23 homolog"/>
    <property type="match status" value="1"/>
</dbReference>
<dbReference type="InterPro" id="IPR004806">
    <property type="entry name" value="Rad23"/>
</dbReference>
<keyword evidence="2" id="KW-0597">Phosphoprotein</keyword>
<reference evidence="12" key="1">
    <citation type="submission" date="2025-08" db="UniProtKB">
        <authorList>
            <consortium name="Ensembl"/>
        </authorList>
    </citation>
    <scope>IDENTIFICATION</scope>
</reference>
<comment type="function">
    <text evidence="8">Multiubiquitin chain receptor involved in modulation of proteasomal degradation. Involved in nucleotide excision repair.</text>
</comment>
<evidence type="ECO:0000256" key="3">
    <source>
        <dbReference type="ARBA" id="ARBA00022737"/>
    </source>
</evidence>
<dbReference type="InterPro" id="IPR000626">
    <property type="entry name" value="Ubiquitin-like_dom"/>
</dbReference>
<feature type="compositionally biased region" description="Basic and acidic residues" evidence="9">
    <location>
        <begin position="159"/>
        <end position="168"/>
    </location>
</feature>
<accession>A0A8D0GQG2</accession>
<dbReference type="GO" id="GO:0032434">
    <property type="term" value="P:regulation of proteasomal ubiquitin-dependent protein catabolic process"/>
    <property type="evidence" value="ECO:0007669"/>
    <property type="project" value="Ensembl"/>
</dbReference>
<proteinExistence type="inferred from homology"/>
<dbReference type="FunFam" id="3.10.20.90:FF:000053">
    <property type="entry name" value="UV excision repair protein RAD23 homolog A"/>
    <property type="match status" value="1"/>
</dbReference>
<dbReference type="GO" id="GO:0070628">
    <property type="term" value="F:proteasome binding"/>
    <property type="evidence" value="ECO:0007669"/>
    <property type="project" value="TreeGrafter"/>
</dbReference>
<dbReference type="InterPro" id="IPR006636">
    <property type="entry name" value="STI1_HS-bd"/>
</dbReference>
<evidence type="ECO:0000256" key="1">
    <source>
        <dbReference type="ARBA" id="ARBA00009878"/>
    </source>
</evidence>
<feature type="domain" description="UBA" evidence="10">
    <location>
        <begin position="203"/>
        <end position="243"/>
    </location>
</feature>
<evidence type="ECO:0000313" key="12">
    <source>
        <dbReference type="Ensembl" id="ENSSPUP00000009329.1"/>
    </source>
</evidence>
<dbReference type="SUPFAM" id="SSF46934">
    <property type="entry name" value="UBA-like"/>
    <property type="match status" value="2"/>
</dbReference>
<dbReference type="Gene3D" id="3.10.20.90">
    <property type="entry name" value="Phosphatidylinositol 3-kinase Catalytic Subunit, Chain A, domain 1"/>
    <property type="match status" value="1"/>
</dbReference>
<dbReference type="CDD" id="cd16126">
    <property type="entry name" value="Ubl_HR23B"/>
    <property type="match status" value="1"/>
</dbReference>
<dbReference type="PROSITE" id="PS50053">
    <property type="entry name" value="UBIQUITIN_2"/>
    <property type="match status" value="1"/>
</dbReference>
<dbReference type="OMA" id="PHMLEPI"/>
<feature type="domain" description="Ubiquitin-like" evidence="11">
    <location>
        <begin position="1"/>
        <end position="79"/>
    </location>
</feature>
<keyword evidence="3" id="KW-0677">Repeat</keyword>
<dbReference type="Ensembl" id="ENSSPUT00000009955.1">
    <property type="protein sequence ID" value="ENSSPUP00000009329.1"/>
    <property type="gene ID" value="ENSSPUG00000007201.1"/>
</dbReference>
<dbReference type="AlphaFoldDB" id="A0A8D0GQG2"/>
<dbReference type="GO" id="GO:0043130">
    <property type="term" value="F:ubiquitin binding"/>
    <property type="evidence" value="ECO:0007669"/>
    <property type="project" value="UniProtKB-UniRule"/>
</dbReference>
<dbReference type="GO" id="GO:0005654">
    <property type="term" value="C:nucleoplasm"/>
    <property type="evidence" value="ECO:0007669"/>
    <property type="project" value="Ensembl"/>
</dbReference>
<dbReference type="InterPro" id="IPR009060">
    <property type="entry name" value="UBA-like_sf"/>
</dbReference>
<dbReference type="GO" id="GO:0003684">
    <property type="term" value="F:damaged DNA binding"/>
    <property type="evidence" value="ECO:0007669"/>
    <property type="project" value="UniProtKB-UniRule"/>
</dbReference>
<evidence type="ECO:0000256" key="2">
    <source>
        <dbReference type="ARBA" id="ARBA00022553"/>
    </source>
</evidence>
<keyword evidence="13" id="KW-1185">Reference proteome</keyword>
<dbReference type="GeneTree" id="ENSGT00390000012078"/>
<keyword evidence="5" id="KW-0647">Proteasome</keyword>
<dbReference type="Proteomes" id="UP000694392">
    <property type="component" value="Unplaced"/>
</dbReference>
<dbReference type="GO" id="GO:0006289">
    <property type="term" value="P:nucleotide-excision repair"/>
    <property type="evidence" value="ECO:0007669"/>
    <property type="project" value="UniProtKB-UniRule"/>
</dbReference>
<dbReference type="PRINTS" id="PR01839">
    <property type="entry name" value="RAD23PROTEIN"/>
</dbReference>
<dbReference type="Gene3D" id="1.10.10.540">
    <property type="entry name" value="XPC-binding domain"/>
    <property type="match status" value="1"/>
</dbReference>
<feature type="domain" description="UBA" evidence="10">
    <location>
        <begin position="383"/>
        <end position="423"/>
    </location>
</feature>
<dbReference type="CDD" id="cd14377">
    <property type="entry name" value="UBA1_Rad23"/>
    <property type="match status" value="1"/>
</dbReference>
<dbReference type="GO" id="GO:0031593">
    <property type="term" value="F:polyubiquitin modification-dependent protein binding"/>
    <property type="evidence" value="ECO:0007669"/>
    <property type="project" value="UniProtKB-UniRule"/>
</dbReference>
<evidence type="ECO:0000313" key="13">
    <source>
        <dbReference type="Proteomes" id="UP000694392"/>
    </source>
</evidence>
<keyword evidence="7 8" id="KW-0539">Nucleus</keyword>
<dbReference type="GO" id="GO:0140612">
    <property type="term" value="F:DNA damage sensor activity"/>
    <property type="evidence" value="ECO:0007669"/>
    <property type="project" value="Ensembl"/>
</dbReference>
<dbReference type="Pfam" id="PF00240">
    <property type="entry name" value="ubiquitin"/>
    <property type="match status" value="1"/>
</dbReference>
<evidence type="ECO:0000256" key="7">
    <source>
        <dbReference type="ARBA" id="ARBA00023242"/>
    </source>
</evidence>
<dbReference type="PANTHER" id="PTHR10621">
    <property type="entry name" value="UV EXCISION REPAIR PROTEIN RAD23"/>
    <property type="match status" value="1"/>
</dbReference>
<dbReference type="SMART" id="SM00727">
    <property type="entry name" value="STI1"/>
    <property type="match status" value="1"/>
</dbReference>
<keyword evidence="6 8" id="KW-0234">DNA repair</keyword>
<gene>
    <name evidence="12" type="primary">RAD23B</name>
</gene>
<dbReference type="Pfam" id="PF00627">
    <property type="entry name" value="UBA"/>
    <property type="match status" value="2"/>
</dbReference>
<dbReference type="InterPro" id="IPR041811">
    <property type="entry name" value="RAD23A/B_UBA1"/>
</dbReference>
<dbReference type="SUPFAM" id="SSF101238">
    <property type="entry name" value="XPC-binding domain"/>
    <property type="match status" value="1"/>
</dbReference>
<dbReference type="FunFam" id="1.10.8.10:FF:000002">
    <property type="entry name" value="UV excision repair protein RAD23 homolog"/>
    <property type="match status" value="1"/>
</dbReference>
<dbReference type="GO" id="GO:0000502">
    <property type="term" value="C:proteasome complex"/>
    <property type="evidence" value="ECO:0007669"/>
    <property type="project" value="UniProtKB-KW"/>
</dbReference>
<evidence type="ECO:0000259" key="11">
    <source>
        <dbReference type="PROSITE" id="PS50053"/>
    </source>
</evidence>
<dbReference type="SMART" id="SM00213">
    <property type="entry name" value="UBQ"/>
    <property type="match status" value="1"/>
</dbReference>
<evidence type="ECO:0000259" key="10">
    <source>
        <dbReference type="PROSITE" id="PS50030"/>
    </source>
</evidence>
<dbReference type="NCBIfam" id="TIGR00601">
    <property type="entry name" value="rad23"/>
    <property type="match status" value="1"/>
</dbReference>
<dbReference type="SMART" id="SM00165">
    <property type="entry name" value="UBA"/>
    <property type="match status" value="2"/>
</dbReference>
<dbReference type="GO" id="GO:0005829">
    <property type="term" value="C:cytosol"/>
    <property type="evidence" value="ECO:0007669"/>
    <property type="project" value="Ensembl"/>
</dbReference>
<feature type="compositionally biased region" description="Low complexity" evidence="9">
    <location>
        <begin position="169"/>
        <end position="187"/>
    </location>
</feature>
<dbReference type="Pfam" id="PF09280">
    <property type="entry name" value="XPC-binding"/>
    <property type="match status" value="1"/>
</dbReference>
<reference evidence="12" key="2">
    <citation type="submission" date="2025-09" db="UniProtKB">
        <authorList>
            <consortium name="Ensembl"/>
        </authorList>
    </citation>
    <scope>IDENTIFICATION</scope>
</reference>